<evidence type="ECO:0000313" key="7">
    <source>
        <dbReference type="Proteomes" id="UP001285921"/>
    </source>
</evidence>
<dbReference type="InterPro" id="IPR009057">
    <property type="entry name" value="Homeodomain-like_sf"/>
</dbReference>
<dbReference type="PROSITE" id="PS50977">
    <property type="entry name" value="HTH_TETR_2"/>
    <property type="match status" value="1"/>
</dbReference>
<evidence type="ECO:0000313" key="6">
    <source>
        <dbReference type="EMBL" id="GMK47440.1"/>
    </source>
</evidence>
<keyword evidence="7" id="KW-1185">Reference proteome</keyword>
<dbReference type="Gene3D" id="1.10.357.10">
    <property type="entry name" value="Tetracycline Repressor, domain 2"/>
    <property type="match status" value="1"/>
</dbReference>
<accession>A0ABQ6NSC5</accession>
<dbReference type="Proteomes" id="UP001285921">
    <property type="component" value="Unassembled WGS sequence"/>
</dbReference>
<dbReference type="PANTHER" id="PTHR47506:SF3">
    <property type="entry name" value="HTH-TYPE TRANSCRIPTIONAL REGULATOR LMRA"/>
    <property type="match status" value="1"/>
</dbReference>
<evidence type="ECO:0000259" key="5">
    <source>
        <dbReference type="PROSITE" id="PS50977"/>
    </source>
</evidence>
<dbReference type="Pfam" id="PF00440">
    <property type="entry name" value="TetR_N"/>
    <property type="match status" value="1"/>
</dbReference>
<gene>
    <name evidence="6" type="ORF">PghCCS26_45700</name>
</gene>
<dbReference type="PRINTS" id="PR00455">
    <property type="entry name" value="HTHTETR"/>
</dbReference>
<dbReference type="SUPFAM" id="SSF46689">
    <property type="entry name" value="Homeodomain-like"/>
    <property type="match status" value="1"/>
</dbReference>
<dbReference type="InterPro" id="IPR011075">
    <property type="entry name" value="TetR_C"/>
</dbReference>
<evidence type="ECO:0000256" key="3">
    <source>
        <dbReference type="ARBA" id="ARBA00023163"/>
    </source>
</evidence>
<keyword evidence="3" id="KW-0804">Transcription</keyword>
<name>A0ABQ6NSC5_9BACL</name>
<evidence type="ECO:0000256" key="2">
    <source>
        <dbReference type="ARBA" id="ARBA00023125"/>
    </source>
</evidence>
<dbReference type="PANTHER" id="PTHR47506">
    <property type="entry name" value="TRANSCRIPTIONAL REGULATORY PROTEIN"/>
    <property type="match status" value="1"/>
</dbReference>
<protein>
    <submittedName>
        <fullName evidence="6">TetR family transcriptional regulator</fullName>
    </submittedName>
</protein>
<dbReference type="Pfam" id="PF16925">
    <property type="entry name" value="TetR_C_13"/>
    <property type="match status" value="1"/>
</dbReference>
<dbReference type="RefSeq" id="WP_317981399.1">
    <property type="nucleotide sequence ID" value="NZ_BTCL01000020.1"/>
</dbReference>
<reference evidence="6 7" key="1">
    <citation type="submission" date="2023-05" db="EMBL/GenBank/DDBJ databases">
        <title>Draft genome of Paenibacillus sp. CCS26.</title>
        <authorList>
            <person name="Akita H."/>
            <person name="Shinto Y."/>
            <person name="Kimura Z."/>
        </authorList>
    </citation>
    <scope>NUCLEOTIDE SEQUENCE [LARGE SCALE GENOMIC DNA]</scope>
    <source>
        <strain evidence="6 7">CCS26</strain>
    </source>
</reference>
<keyword evidence="2 4" id="KW-0238">DNA-binding</keyword>
<comment type="caution">
    <text evidence="6">The sequence shown here is derived from an EMBL/GenBank/DDBJ whole genome shotgun (WGS) entry which is preliminary data.</text>
</comment>
<dbReference type="InterPro" id="IPR001647">
    <property type="entry name" value="HTH_TetR"/>
</dbReference>
<feature type="DNA-binding region" description="H-T-H motif" evidence="4">
    <location>
        <begin position="27"/>
        <end position="46"/>
    </location>
</feature>
<evidence type="ECO:0000256" key="4">
    <source>
        <dbReference type="PROSITE-ProRule" id="PRU00335"/>
    </source>
</evidence>
<dbReference type="InterPro" id="IPR036271">
    <property type="entry name" value="Tet_transcr_reg_TetR-rel_C_sf"/>
</dbReference>
<sequence>MANKSKKQHILKIASDLFIKQGIRATGVDQVVSESQIAKMTLYNHFHSKDDLVLAYLTKQDEEWRKWFEDSVNDRGKTPSEKLLIIFDVLEEWFNEPAFNGCAFIKTASEFTDHSHPYYMAARQYKLFMRDYLAFLSEQSHASDPNALTNALYLLVEGAITSAMLKTDPEPALHAKETAKIILERYIK</sequence>
<feature type="domain" description="HTH tetR-type" evidence="5">
    <location>
        <begin position="4"/>
        <end position="64"/>
    </location>
</feature>
<organism evidence="6 7">
    <name type="scientific">Paenibacillus glycanilyticus</name>
    <dbReference type="NCBI Taxonomy" id="126569"/>
    <lineage>
        <taxon>Bacteria</taxon>
        <taxon>Bacillati</taxon>
        <taxon>Bacillota</taxon>
        <taxon>Bacilli</taxon>
        <taxon>Bacillales</taxon>
        <taxon>Paenibacillaceae</taxon>
        <taxon>Paenibacillus</taxon>
    </lineage>
</organism>
<evidence type="ECO:0000256" key="1">
    <source>
        <dbReference type="ARBA" id="ARBA00023015"/>
    </source>
</evidence>
<dbReference type="SUPFAM" id="SSF48498">
    <property type="entry name" value="Tetracyclin repressor-like, C-terminal domain"/>
    <property type="match status" value="1"/>
</dbReference>
<dbReference type="EMBL" id="BTCL01000020">
    <property type="protein sequence ID" value="GMK47440.1"/>
    <property type="molecule type" value="Genomic_DNA"/>
</dbReference>
<proteinExistence type="predicted"/>
<keyword evidence="1" id="KW-0805">Transcription regulation</keyword>